<accession>A0ABV0U3D4</accession>
<keyword evidence="2" id="KW-1185">Reference proteome</keyword>
<protein>
    <submittedName>
        <fullName evidence="1">Uncharacterized protein</fullName>
    </submittedName>
</protein>
<reference evidence="1 2" key="1">
    <citation type="submission" date="2021-06" db="EMBL/GenBank/DDBJ databases">
        <authorList>
            <person name="Palmer J.M."/>
        </authorList>
    </citation>
    <scope>NUCLEOTIDE SEQUENCE [LARGE SCALE GENOMIC DNA]</scope>
    <source>
        <strain evidence="2">if_2019</strain>
        <tissue evidence="1">Muscle</tissue>
    </source>
</reference>
<evidence type="ECO:0000313" key="2">
    <source>
        <dbReference type="Proteomes" id="UP001482620"/>
    </source>
</evidence>
<proteinExistence type="predicted"/>
<evidence type="ECO:0000313" key="1">
    <source>
        <dbReference type="EMBL" id="MEQ2238716.1"/>
    </source>
</evidence>
<name>A0ABV0U3D4_9TELE</name>
<gene>
    <name evidence="1" type="ORF">ILYODFUR_036102</name>
</gene>
<comment type="caution">
    <text evidence="1">The sequence shown here is derived from an EMBL/GenBank/DDBJ whole genome shotgun (WGS) entry which is preliminary data.</text>
</comment>
<dbReference type="EMBL" id="JAHRIQ010053513">
    <property type="protein sequence ID" value="MEQ2238716.1"/>
    <property type="molecule type" value="Genomic_DNA"/>
</dbReference>
<sequence>MSAVGSGSFTYGQHGQVPRKPIEGVALAPDLAKHFLLLIVCVKWFGGSAGGVCLWKHLCKINDFPVLPPKQKPISFLLVPWPIIEQQTVHVTCSPYWSYLLRSREE</sequence>
<dbReference type="Proteomes" id="UP001482620">
    <property type="component" value="Unassembled WGS sequence"/>
</dbReference>
<organism evidence="1 2">
    <name type="scientific">Ilyodon furcidens</name>
    <name type="common">goldbreast splitfin</name>
    <dbReference type="NCBI Taxonomy" id="33524"/>
    <lineage>
        <taxon>Eukaryota</taxon>
        <taxon>Metazoa</taxon>
        <taxon>Chordata</taxon>
        <taxon>Craniata</taxon>
        <taxon>Vertebrata</taxon>
        <taxon>Euteleostomi</taxon>
        <taxon>Actinopterygii</taxon>
        <taxon>Neopterygii</taxon>
        <taxon>Teleostei</taxon>
        <taxon>Neoteleostei</taxon>
        <taxon>Acanthomorphata</taxon>
        <taxon>Ovalentaria</taxon>
        <taxon>Atherinomorphae</taxon>
        <taxon>Cyprinodontiformes</taxon>
        <taxon>Goodeidae</taxon>
        <taxon>Ilyodon</taxon>
    </lineage>
</organism>